<dbReference type="CDD" id="cd10814">
    <property type="entry name" value="GH38N_AMII_SpGH38_like"/>
    <property type="match status" value="1"/>
</dbReference>
<proteinExistence type="inferred from homology"/>
<dbReference type="AlphaFoldDB" id="A0A7X3IDV5"/>
<dbReference type="InterPro" id="IPR011682">
    <property type="entry name" value="Glyco_hydro_38_C"/>
</dbReference>
<evidence type="ECO:0000313" key="7">
    <source>
        <dbReference type="Proteomes" id="UP000460318"/>
    </source>
</evidence>
<name>A0A7X3IDV5_9BACL</name>
<dbReference type="InterPro" id="IPR015341">
    <property type="entry name" value="Glyco_hydro_38_cen"/>
</dbReference>
<comment type="similarity">
    <text evidence="1">Belongs to the glycosyl hydrolase 38 family.</text>
</comment>
<dbReference type="Gene3D" id="2.70.98.30">
    <property type="entry name" value="Golgi alpha-mannosidase II, domain 4"/>
    <property type="match status" value="1"/>
</dbReference>
<dbReference type="InterPro" id="IPR041147">
    <property type="entry name" value="GH38_C"/>
</dbReference>
<dbReference type="Proteomes" id="UP000460318">
    <property type="component" value="Unassembled WGS sequence"/>
</dbReference>
<dbReference type="InterPro" id="IPR011330">
    <property type="entry name" value="Glyco_hydro/deAcase_b/a-brl"/>
</dbReference>
<evidence type="ECO:0000256" key="1">
    <source>
        <dbReference type="ARBA" id="ARBA00009792"/>
    </source>
</evidence>
<dbReference type="InterPro" id="IPR041509">
    <property type="entry name" value="GH38_beta-1"/>
</dbReference>
<evidence type="ECO:0000256" key="2">
    <source>
        <dbReference type="ARBA" id="ARBA00022723"/>
    </source>
</evidence>
<dbReference type="Pfam" id="PF17677">
    <property type="entry name" value="Glyco_hydro38C2"/>
    <property type="match status" value="1"/>
</dbReference>
<organism evidence="6 7">
    <name type="scientific">Paenibacillus dendrobii</name>
    <dbReference type="NCBI Taxonomy" id="2691084"/>
    <lineage>
        <taxon>Bacteria</taxon>
        <taxon>Bacillati</taxon>
        <taxon>Bacillota</taxon>
        <taxon>Bacilli</taxon>
        <taxon>Bacillales</taxon>
        <taxon>Paenibacillaceae</taxon>
        <taxon>Paenibacillus</taxon>
    </lineage>
</organism>
<gene>
    <name evidence="6" type="ORF">GRF59_00540</name>
</gene>
<dbReference type="Gene3D" id="2.60.40.2210">
    <property type="match status" value="1"/>
</dbReference>
<keyword evidence="7" id="KW-1185">Reference proteome</keyword>
<evidence type="ECO:0000313" key="6">
    <source>
        <dbReference type="EMBL" id="MWV42104.1"/>
    </source>
</evidence>
<dbReference type="SUPFAM" id="SSF88713">
    <property type="entry name" value="Glycoside hydrolase/deacetylase"/>
    <property type="match status" value="1"/>
</dbReference>
<dbReference type="Gene3D" id="1.20.1270.50">
    <property type="entry name" value="Glycoside hydrolase family 38, central domain"/>
    <property type="match status" value="1"/>
</dbReference>
<comment type="caution">
    <text evidence="6">The sequence shown here is derived from an EMBL/GenBank/DDBJ whole genome shotgun (WGS) entry which is preliminary data.</text>
</comment>
<dbReference type="InterPro" id="IPR000602">
    <property type="entry name" value="Glyco_hydro_38_N"/>
</dbReference>
<dbReference type="SUPFAM" id="SSF88688">
    <property type="entry name" value="Families 57/38 glycoside transferase middle domain"/>
    <property type="match status" value="1"/>
</dbReference>
<dbReference type="Pfam" id="PF18438">
    <property type="entry name" value="Glyco_hydro_38"/>
    <property type="match status" value="1"/>
</dbReference>
<protein>
    <submittedName>
        <fullName evidence="6">Alpha-mannosidase</fullName>
    </submittedName>
</protein>
<dbReference type="InterPro" id="IPR037094">
    <property type="entry name" value="Glyco_hydro_38_cen_sf"/>
</dbReference>
<dbReference type="Pfam" id="PF09261">
    <property type="entry name" value="Alpha-mann_mid"/>
    <property type="match status" value="1"/>
</dbReference>
<accession>A0A7X3IDV5</accession>
<evidence type="ECO:0000256" key="4">
    <source>
        <dbReference type="ARBA" id="ARBA00023295"/>
    </source>
</evidence>
<dbReference type="SUPFAM" id="SSF74650">
    <property type="entry name" value="Galactose mutarotase-like"/>
    <property type="match status" value="1"/>
</dbReference>
<dbReference type="InterPro" id="IPR027291">
    <property type="entry name" value="Glyco_hydro_38_N_sf"/>
</dbReference>
<reference evidence="6 7" key="1">
    <citation type="submission" date="2019-12" db="EMBL/GenBank/DDBJ databases">
        <title>Paenibacillus sp. nov., an endophytic bacterium isolated from the stem of Dendrobium.</title>
        <authorList>
            <person name="Zhao R."/>
        </authorList>
    </citation>
    <scope>NUCLEOTIDE SEQUENCE [LARGE SCALE GENOMIC DNA]</scope>
    <source>
        <strain evidence="6 7">HJL G12</strain>
    </source>
</reference>
<dbReference type="PANTHER" id="PTHR46017">
    <property type="entry name" value="ALPHA-MANNOSIDASE 2C1"/>
    <property type="match status" value="1"/>
</dbReference>
<feature type="domain" description="Glycoside hydrolase family 38 central" evidence="5">
    <location>
        <begin position="297"/>
        <end position="370"/>
    </location>
</feature>
<dbReference type="RefSeq" id="WP_160495737.1">
    <property type="nucleotide sequence ID" value="NZ_WUBI01000001.1"/>
</dbReference>
<dbReference type="InterPro" id="IPR011013">
    <property type="entry name" value="Gal_mutarotase_sf_dom"/>
</dbReference>
<dbReference type="Pfam" id="PF07748">
    <property type="entry name" value="Glyco_hydro_38C"/>
    <property type="match status" value="1"/>
</dbReference>
<dbReference type="GO" id="GO:0009313">
    <property type="term" value="P:oligosaccharide catabolic process"/>
    <property type="evidence" value="ECO:0007669"/>
    <property type="project" value="TreeGrafter"/>
</dbReference>
<dbReference type="PANTHER" id="PTHR46017:SF2">
    <property type="entry name" value="MANNOSYLGLYCERATE HYDROLASE"/>
    <property type="match status" value="1"/>
</dbReference>
<keyword evidence="3" id="KW-0378">Hydrolase</keyword>
<dbReference type="InterPro" id="IPR028995">
    <property type="entry name" value="Glyco_hydro_57/38_cen_sf"/>
</dbReference>
<keyword evidence="2" id="KW-0479">Metal-binding</keyword>
<dbReference type="GO" id="GO:0004559">
    <property type="term" value="F:alpha-mannosidase activity"/>
    <property type="evidence" value="ECO:0007669"/>
    <property type="project" value="InterPro"/>
</dbReference>
<keyword evidence="4" id="KW-0326">Glycosidase</keyword>
<dbReference type="GO" id="GO:0046872">
    <property type="term" value="F:metal ion binding"/>
    <property type="evidence" value="ECO:0007669"/>
    <property type="project" value="UniProtKB-KW"/>
</dbReference>
<dbReference type="EMBL" id="WUBI01000001">
    <property type="protein sequence ID" value="MWV42104.1"/>
    <property type="molecule type" value="Genomic_DNA"/>
</dbReference>
<dbReference type="GO" id="GO:0006013">
    <property type="term" value="P:mannose metabolic process"/>
    <property type="evidence" value="ECO:0007669"/>
    <property type="project" value="InterPro"/>
</dbReference>
<dbReference type="SMART" id="SM00872">
    <property type="entry name" value="Alpha-mann_mid"/>
    <property type="match status" value="1"/>
</dbReference>
<evidence type="ECO:0000259" key="5">
    <source>
        <dbReference type="SMART" id="SM00872"/>
    </source>
</evidence>
<dbReference type="GO" id="GO:0030246">
    <property type="term" value="F:carbohydrate binding"/>
    <property type="evidence" value="ECO:0007669"/>
    <property type="project" value="InterPro"/>
</dbReference>
<sequence>MTSKTAHIIAHSHWDREWYLPYETHRLKLVRLMEDLIETFERDPDFASFHLDGQYIVLEDYLEMMPHRAGKIRSLVEQGKLILGPWYILQDEFLVSSEANARNLLIGILASKNMGGYAKIGYFPDSFGNMGQAPQLISQAGIDVAVYGRGVKPVGFNNEIQSGNAHTSQYSEMYWESPDGTRVLAILFANWYNNGMEIPVDREAAKTYWKEKLAAAEAFASTPELLFMNGCDHQPLQKDLSAALLAAGEIMPDVTFRHSSFPEYIEALRQAKPDALDVIRGELRSQWTDGWITLVNTASARVYIKQENVKSQTLLEKVAEPLAVMAYLGGGEYPRHELLYAWKTLLQNHPHDSICGCSVDEVHREMMTRFAKSQQVAESIAAQSATAVADEVDTSGFGSQARPFVVFNTSGHLRSGVVRVTVDVERRYFDHQPPHEKYEAFKAEYADFAPDEWAVVDADGNQVEAVIAASGPIFGYDLPDDRFRQPYWVYQVDVELYVRDVPQIGYQTYALVRKDSLLPKTESDPATGNSVTAGENAMENRYVRIEIAQDGSFTLSDKVNGRKYEGLGIYEDTGDIGNEYMYRQPDGETPLTTEGLAADVQLVKHTPFSAVYRIEHVWHLPLGADERLEEEIRSMVPFRYRTSRRVGETGELRIVTELTLGKDSRSVSIRSRIDNTVKDHRIRMLFKTGLQTEHVVADSIYELARRPIQPEVAWINPSNAQHQNAFVSLCDDTAGLTVANQGLNEYEVLPEHNTMAVTLLRGVRELGDWGVFSTPEAQCLGSHVMDMELISHDADIVASGAYVDAYQFPVPWTVRQTGVHHGTLPANHAFLEWEGKRMAFSALKLGEESDDLMLRAFNVSLEPATMAVKPAFAVNDGYESTIMEERGETLEWKDGAGYELKPGPAKIQTLGLRLTSR</sequence>
<evidence type="ECO:0000256" key="3">
    <source>
        <dbReference type="ARBA" id="ARBA00022801"/>
    </source>
</evidence>
<dbReference type="Pfam" id="PF01074">
    <property type="entry name" value="Glyco_hydro_38N"/>
    <property type="match status" value="1"/>
</dbReference>
<dbReference type="Gene3D" id="3.20.110.10">
    <property type="entry name" value="Glycoside hydrolase 38, N terminal domain"/>
    <property type="match status" value="1"/>
</dbReference>